<feature type="coiled-coil region" evidence="1">
    <location>
        <begin position="96"/>
        <end position="123"/>
    </location>
</feature>
<evidence type="ECO:0000256" key="1">
    <source>
        <dbReference type="SAM" id="Coils"/>
    </source>
</evidence>
<reference evidence="3" key="1">
    <citation type="submission" date="2019-10" db="EMBL/GenBank/DDBJ databases">
        <title>The Characterization of Two Novel Neotropical Primate Papillomaviruses Support the Ancient Intrahost Viral Diversity Model.</title>
        <authorList>
            <person name="D'arc M."/>
            <person name="Moreira F.R.R."/>
            <person name="Dias C.A."/>
            <person name="Souza A.R."/>
            <person name="Soares M.A."/>
            <person name="Tavares M."/>
            <person name="Santos A.F.A."/>
        </authorList>
    </citation>
    <scope>NUCLEOTIDE SEQUENCE</scope>
</reference>
<feature type="region of interest" description="Disordered" evidence="2">
    <location>
        <begin position="42"/>
        <end position="96"/>
    </location>
</feature>
<name>A0A6C0TA44_9PAPI</name>
<organism evidence="3">
    <name type="scientific">Callithrix penicillata papillomavirus type 1</name>
    <dbReference type="NCBI Taxonomy" id="2704503"/>
    <lineage>
        <taxon>Viruses</taxon>
        <taxon>Monodnaviria</taxon>
        <taxon>Shotokuvirae</taxon>
        <taxon>Cossaviricota</taxon>
        <taxon>Papovaviricetes</taxon>
        <taxon>Zurhausenvirales</taxon>
        <taxon>Papillomaviridae</taxon>
        <taxon>primate papillomaviruses</taxon>
    </lineage>
</organism>
<gene>
    <name evidence="3" type="primary">E4</name>
</gene>
<protein>
    <submittedName>
        <fullName evidence="3">Early protein 4</fullName>
    </submittedName>
</protein>
<evidence type="ECO:0000256" key="2">
    <source>
        <dbReference type="SAM" id="MobiDB-lite"/>
    </source>
</evidence>
<dbReference type="EMBL" id="MN535763">
    <property type="protein sequence ID" value="QIA98990.1"/>
    <property type="molecule type" value="Genomic_DNA"/>
</dbReference>
<keyword evidence="1" id="KW-0175">Coiled coil</keyword>
<dbReference type="Proteomes" id="UP001237300">
    <property type="component" value="Segment"/>
</dbReference>
<sequence>MRGLRIIMKTFRRMQIGIAPLDIGKFMIKLVLFLLLCLDQTRPAPPTTPGPRRKTLGLGPTKRSLLLPNDPDSDEDKENQDPEPGRERRQTPPPLRDLASLVLEKLEVELQQLEDAIDRALQDCRQKLGIRHS</sequence>
<feature type="compositionally biased region" description="Basic and acidic residues" evidence="2">
    <location>
        <begin position="79"/>
        <end position="90"/>
    </location>
</feature>
<accession>A0A6C0TA44</accession>
<proteinExistence type="predicted"/>
<evidence type="ECO:0000313" key="3">
    <source>
        <dbReference type="EMBL" id="QIA98990.1"/>
    </source>
</evidence>